<evidence type="ECO:0000256" key="3">
    <source>
        <dbReference type="ARBA" id="ARBA00022112"/>
    </source>
</evidence>
<dbReference type="RefSeq" id="WP_149265247.1">
    <property type="nucleotide sequence ID" value="NZ_VFJB01000001.1"/>
</dbReference>
<sequence>MEIKTKNIINFFEKEFSSKSRQYEWDSNGIQLLVHDKKISKIAFALDPTEDSIDYAIKMGCELLITHHPIFFRPIKQIDFSSVVGNKIIKCIKNELNLLSYHTVLDRADYSLNDYIAEKISAEVISGFTDFGQEPYYKFVVFVPKGYETKIIDAIDAAGGGKIGNYSKCTFYTEGTGTFLPGENTSPFLGEIGKLEEANEYRLETIVKGKNLQKLIDAVLSVHPYEEVAYDVYKLEMGDEYSLGRICKFNKEMPLNDFLKILAEKLNIENIRHNQESEDIKFSKFAIVTGSGASLWKECLKSGVTVLLTSDMKYHDAVDAYEHGVTIVDIGHFESETIFMKYIADIVAKKFSIETLYYENKCKIKSWRHNNA</sequence>
<evidence type="ECO:0000256" key="6">
    <source>
        <dbReference type="PIRSR" id="PIRSR602678-1"/>
    </source>
</evidence>
<gene>
    <name evidence="7" type="ORF">FHQ18_00675</name>
</gene>
<evidence type="ECO:0000313" key="8">
    <source>
        <dbReference type="Proteomes" id="UP000322876"/>
    </source>
</evidence>
<dbReference type="PIRSF" id="PIRSF037489">
    <property type="entry name" value="UCP037489_NIF3_YqfO"/>
    <property type="match status" value="1"/>
</dbReference>
<dbReference type="PANTHER" id="PTHR13799">
    <property type="entry name" value="NGG1 INTERACTING FACTOR 3"/>
    <property type="match status" value="1"/>
</dbReference>
<dbReference type="InterPro" id="IPR002678">
    <property type="entry name" value="DUF34/NIF3"/>
</dbReference>
<dbReference type="InterPro" id="IPR015867">
    <property type="entry name" value="N-reg_PII/ATP_PRibTrfase_C"/>
</dbReference>
<dbReference type="SUPFAM" id="SSF102705">
    <property type="entry name" value="NIF3 (NGG1p interacting factor 3)-like"/>
    <property type="match status" value="1"/>
</dbReference>
<evidence type="ECO:0000256" key="5">
    <source>
        <dbReference type="PIRNR" id="PIRNR037489"/>
    </source>
</evidence>
<dbReference type="Gene3D" id="3.40.1390.30">
    <property type="entry name" value="NIF3 (NGG1p interacting factor 3)-like"/>
    <property type="match status" value="1"/>
</dbReference>
<keyword evidence="8" id="KW-1185">Reference proteome</keyword>
<evidence type="ECO:0000256" key="2">
    <source>
        <dbReference type="ARBA" id="ARBA00011643"/>
    </source>
</evidence>
<dbReference type="GO" id="GO:0005737">
    <property type="term" value="C:cytoplasm"/>
    <property type="evidence" value="ECO:0007669"/>
    <property type="project" value="TreeGrafter"/>
</dbReference>
<dbReference type="FunFam" id="3.40.1390.30:FF:000001">
    <property type="entry name" value="GTP cyclohydrolase 1 type 2"/>
    <property type="match status" value="1"/>
</dbReference>
<comment type="similarity">
    <text evidence="1 5">Belongs to the GTP cyclohydrolase I type 2/NIF3 family.</text>
</comment>
<dbReference type="OrthoDB" id="9771057at2"/>
<feature type="binding site" evidence="6">
    <location>
        <position position="336"/>
    </location>
    <ligand>
        <name>a divalent metal cation</name>
        <dbReference type="ChEBI" id="CHEBI:60240"/>
        <label>1</label>
    </ligand>
</feature>
<reference evidence="7 8" key="1">
    <citation type="submission" date="2019-06" db="EMBL/GenBank/DDBJ databases">
        <title>Genomic insights into carbon and energy metabolism of Deferribacter autotrophicus revealed new metabolic traits in the phylum Deferribacteres.</title>
        <authorList>
            <person name="Slobodkin A.I."/>
            <person name="Slobodkina G.B."/>
            <person name="Allioux M."/>
            <person name="Alain K."/>
            <person name="Jebbar M."/>
            <person name="Shadrin V."/>
            <person name="Kublanov I.V."/>
            <person name="Toshchakov S.V."/>
            <person name="Bonch-Osmolovskaya E.A."/>
        </authorList>
    </citation>
    <scope>NUCLEOTIDE SEQUENCE [LARGE SCALE GENOMIC DNA]</scope>
    <source>
        <strain evidence="7 8">SL50</strain>
    </source>
</reference>
<dbReference type="InterPro" id="IPR017221">
    <property type="entry name" value="DUF34/NIF3_bac"/>
</dbReference>
<comment type="subunit">
    <text evidence="2">Homohexamer.</text>
</comment>
<keyword evidence="4 5" id="KW-0479">Metal-binding</keyword>
<dbReference type="InterPro" id="IPR036069">
    <property type="entry name" value="DUF34/NIF3_sf"/>
</dbReference>
<proteinExistence type="inferred from homology"/>
<feature type="binding site" evidence="6">
    <location>
        <position position="67"/>
    </location>
    <ligand>
        <name>a divalent metal cation</name>
        <dbReference type="ChEBI" id="CHEBI:60240"/>
        <label>1</label>
    </ligand>
</feature>
<dbReference type="EMBL" id="VFJB01000001">
    <property type="protein sequence ID" value="KAA0259426.1"/>
    <property type="molecule type" value="Genomic_DNA"/>
</dbReference>
<feature type="binding site" evidence="6">
    <location>
        <position position="332"/>
    </location>
    <ligand>
        <name>a divalent metal cation</name>
        <dbReference type="ChEBI" id="CHEBI:60240"/>
        <label>1</label>
    </ligand>
</feature>
<name>A0A5A8F5M0_9BACT</name>
<evidence type="ECO:0000313" key="7">
    <source>
        <dbReference type="EMBL" id="KAA0259426.1"/>
    </source>
</evidence>
<dbReference type="PANTHER" id="PTHR13799:SF14">
    <property type="entry name" value="GTP CYCLOHYDROLASE 1 TYPE 2 HOMOLOG"/>
    <property type="match status" value="1"/>
</dbReference>
<accession>A0A5A8F5M0</accession>
<dbReference type="Gene3D" id="3.30.70.120">
    <property type="match status" value="1"/>
</dbReference>
<comment type="caution">
    <text evidence="7">The sequence shown here is derived from an EMBL/GenBank/DDBJ whole genome shotgun (WGS) entry which is preliminary data.</text>
</comment>
<evidence type="ECO:0000256" key="4">
    <source>
        <dbReference type="ARBA" id="ARBA00022723"/>
    </source>
</evidence>
<protein>
    <recommendedName>
        <fullName evidence="3 5">GTP cyclohydrolase 1 type 2 homolog</fullName>
    </recommendedName>
</protein>
<dbReference type="AlphaFoldDB" id="A0A5A8F5M0"/>
<feature type="binding site" evidence="6">
    <location>
        <position position="68"/>
    </location>
    <ligand>
        <name>a divalent metal cation</name>
        <dbReference type="ChEBI" id="CHEBI:60240"/>
        <label>1</label>
    </ligand>
</feature>
<dbReference type="Proteomes" id="UP000322876">
    <property type="component" value="Unassembled WGS sequence"/>
</dbReference>
<dbReference type="Pfam" id="PF01784">
    <property type="entry name" value="DUF34_NIF3"/>
    <property type="match status" value="1"/>
</dbReference>
<dbReference type="GO" id="GO:0046872">
    <property type="term" value="F:metal ion binding"/>
    <property type="evidence" value="ECO:0007669"/>
    <property type="project" value="UniProtKB-UniRule"/>
</dbReference>
<organism evidence="7 8">
    <name type="scientific">Deferribacter autotrophicus</name>
    <dbReference type="NCBI Taxonomy" id="500465"/>
    <lineage>
        <taxon>Bacteria</taxon>
        <taxon>Pseudomonadati</taxon>
        <taxon>Deferribacterota</taxon>
        <taxon>Deferribacteres</taxon>
        <taxon>Deferribacterales</taxon>
        <taxon>Deferribacteraceae</taxon>
        <taxon>Deferribacter</taxon>
    </lineage>
</organism>
<feature type="binding site" evidence="6">
    <location>
        <position position="106"/>
    </location>
    <ligand>
        <name>a divalent metal cation</name>
        <dbReference type="ChEBI" id="CHEBI:60240"/>
        <label>1</label>
    </ligand>
</feature>
<dbReference type="NCBIfam" id="TIGR00486">
    <property type="entry name" value="YbgI_SA1388"/>
    <property type="match status" value="1"/>
</dbReference>
<evidence type="ECO:0000256" key="1">
    <source>
        <dbReference type="ARBA" id="ARBA00006964"/>
    </source>
</evidence>